<organism evidence="3 4">
    <name type="scientific">Eragrostis curvula</name>
    <name type="common">weeping love grass</name>
    <dbReference type="NCBI Taxonomy" id="38414"/>
    <lineage>
        <taxon>Eukaryota</taxon>
        <taxon>Viridiplantae</taxon>
        <taxon>Streptophyta</taxon>
        <taxon>Embryophyta</taxon>
        <taxon>Tracheophyta</taxon>
        <taxon>Spermatophyta</taxon>
        <taxon>Magnoliopsida</taxon>
        <taxon>Liliopsida</taxon>
        <taxon>Poales</taxon>
        <taxon>Poaceae</taxon>
        <taxon>PACMAD clade</taxon>
        <taxon>Chloridoideae</taxon>
        <taxon>Eragrostideae</taxon>
        <taxon>Eragrostidinae</taxon>
        <taxon>Eragrostis</taxon>
    </lineage>
</organism>
<protein>
    <recommendedName>
        <fullName evidence="5">Knottin scorpion toxin-like domain-containing protein</fullName>
    </recommendedName>
</protein>
<feature type="region of interest" description="Disordered" evidence="1">
    <location>
        <begin position="74"/>
        <end position="106"/>
    </location>
</feature>
<evidence type="ECO:0008006" key="5">
    <source>
        <dbReference type="Google" id="ProtNLM"/>
    </source>
</evidence>
<feature type="signal peptide" evidence="2">
    <location>
        <begin position="1"/>
        <end position="21"/>
    </location>
</feature>
<dbReference type="Gene3D" id="3.30.30.10">
    <property type="entry name" value="Knottin, scorpion toxin-like"/>
    <property type="match status" value="1"/>
</dbReference>
<evidence type="ECO:0000313" key="4">
    <source>
        <dbReference type="Proteomes" id="UP000324897"/>
    </source>
</evidence>
<keyword evidence="2" id="KW-0732">Signal</keyword>
<evidence type="ECO:0000256" key="1">
    <source>
        <dbReference type="SAM" id="MobiDB-lite"/>
    </source>
</evidence>
<dbReference type="Gramene" id="TVU38343">
    <property type="protein sequence ID" value="TVU38343"/>
    <property type="gene ID" value="EJB05_11706"/>
</dbReference>
<feature type="chain" id="PRO_5023926302" description="Knottin scorpion toxin-like domain-containing protein" evidence="2">
    <location>
        <begin position="22"/>
        <end position="106"/>
    </location>
</feature>
<accession>A0A5J9VQ90</accession>
<gene>
    <name evidence="3" type="ORF">EJB05_11706</name>
</gene>
<name>A0A5J9VQ90_9POAL</name>
<sequence>MKSKAAVTALVLLLLTLGSEANVCSITSPYEECIDTVCAAACTLQNYTSGYCRGIFISHCTCFKDCGSEGGGYGGGKAPPPEDDGGTVEDKPMALTARARRAGGHA</sequence>
<dbReference type="AlphaFoldDB" id="A0A5J9VQ90"/>
<reference evidence="3 4" key="1">
    <citation type="journal article" date="2019" name="Sci. Rep.">
        <title>A high-quality genome of Eragrostis curvula grass provides insights into Poaceae evolution and supports new strategies to enhance forage quality.</title>
        <authorList>
            <person name="Carballo J."/>
            <person name="Santos B.A.C.M."/>
            <person name="Zappacosta D."/>
            <person name="Garbus I."/>
            <person name="Selva J.P."/>
            <person name="Gallo C.A."/>
            <person name="Diaz A."/>
            <person name="Albertini E."/>
            <person name="Caccamo M."/>
            <person name="Echenique V."/>
        </authorList>
    </citation>
    <scope>NUCLEOTIDE SEQUENCE [LARGE SCALE GENOMIC DNA]</scope>
    <source>
        <strain evidence="4">cv. Victoria</strain>
        <tissue evidence="3">Leaf</tissue>
    </source>
</reference>
<evidence type="ECO:0000313" key="3">
    <source>
        <dbReference type="EMBL" id="TVU38343.1"/>
    </source>
</evidence>
<dbReference type="InterPro" id="IPR036574">
    <property type="entry name" value="Scorpion_toxin-like_sf"/>
</dbReference>
<keyword evidence="4" id="KW-1185">Reference proteome</keyword>
<dbReference type="Proteomes" id="UP000324897">
    <property type="component" value="Chromosome 4"/>
</dbReference>
<comment type="caution">
    <text evidence="3">The sequence shown here is derived from an EMBL/GenBank/DDBJ whole genome shotgun (WGS) entry which is preliminary data.</text>
</comment>
<dbReference type="EMBL" id="RWGY01000007">
    <property type="protein sequence ID" value="TVU38343.1"/>
    <property type="molecule type" value="Genomic_DNA"/>
</dbReference>
<feature type="non-terminal residue" evidence="3">
    <location>
        <position position="1"/>
    </location>
</feature>
<proteinExistence type="predicted"/>
<evidence type="ECO:0000256" key="2">
    <source>
        <dbReference type="SAM" id="SignalP"/>
    </source>
</evidence>